<evidence type="ECO:0000256" key="1">
    <source>
        <dbReference type="ARBA" id="ARBA00001917"/>
    </source>
</evidence>
<gene>
    <name evidence="8" type="primary">pyrD</name>
    <name evidence="8" type="ORF">MAMT_00967</name>
</gene>
<feature type="non-terminal residue" evidence="8">
    <location>
        <position position="341"/>
    </location>
</feature>
<dbReference type="InterPro" id="IPR012135">
    <property type="entry name" value="Dihydroorotate_DH_1_2"/>
</dbReference>
<dbReference type="PANTHER" id="PTHR48109">
    <property type="entry name" value="DIHYDROOROTATE DEHYDROGENASE (QUINONE), MITOCHONDRIAL-RELATED"/>
    <property type="match status" value="1"/>
</dbReference>
<dbReference type="CDD" id="cd04739">
    <property type="entry name" value="DHOD_like"/>
    <property type="match status" value="1"/>
</dbReference>
<dbReference type="PIRSF" id="PIRSF000164">
    <property type="entry name" value="DHO_oxidase"/>
    <property type="match status" value="1"/>
</dbReference>
<dbReference type="SUPFAM" id="SSF51395">
    <property type="entry name" value="FMN-linked oxidoreductases"/>
    <property type="match status" value="1"/>
</dbReference>
<evidence type="ECO:0000313" key="8">
    <source>
        <dbReference type="EMBL" id="VVM06091.1"/>
    </source>
</evidence>
<feature type="domain" description="Dihydroorotate dehydrogenase catalytic" evidence="7">
    <location>
        <begin position="93"/>
        <end position="289"/>
    </location>
</feature>
<evidence type="ECO:0000259" key="7">
    <source>
        <dbReference type="Pfam" id="PF01180"/>
    </source>
</evidence>
<comment type="cofactor">
    <cofactor evidence="1">
        <name>FMN</name>
        <dbReference type="ChEBI" id="CHEBI:58210"/>
    </cofactor>
</comment>
<accession>A0A5E6M951</accession>
<dbReference type="GO" id="GO:0005737">
    <property type="term" value="C:cytoplasm"/>
    <property type="evidence" value="ECO:0007669"/>
    <property type="project" value="InterPro"/>
</dbReference>
<evidence type="ECO:0000256" key="3">
    <source>
        <dbReference type="ARBA" id="ARBA00022630"/>
    </source>
</evidence>
<dbReference type="EMBL" id="CABFVA020000041">
    <property type="protein sequence ID" value="VVM06091.1"/>
    <property type="molecule type" value="Genomic_DNA"/>
</dbReference>
<dbReference type="InterPro" id="IPR050074">
    <property type="entry name" value="DHO_dehydrogenase"/>
</dbReference>
<dbReference type="EC" id="1.3.98.1" evidence="8"/>
<dbReference type="InterPro" id="IPR013785">
    <property type="entry name" value="Aldolase_TIM"/>
</dbReference>
<comment type="pathway">
    <text evidence="2">Pyrimidine metabolism; UMP biosynthesis via de novo pathway.</text>
</comment>
<keyword evidence="4" id="KW-0288">FMN</keyword>
<organism evidence="8 9">
    <name type="scientific">Methylacidimicrobium tartarophylax</name>
    <dbReference type="NCBI Taxonomy" id="1041768"/>
    <lineage>
        <taxon>Bacteria</taxon>
        <taxon>Pseudomonadati</taxon>
        <taxon>Verrucomicrobiota</taxon>
        <taxon>Methylacidimicrobium</taxon>
    </lineage>
</organism>
<dbReference type="GO" id="GO:1990663">
    <property type="term" value="F:dihydroorotate dehydrogenase (fumarate) activity"/>
    <property type="evidence" value="ECO:0007669"/>
    <property type="project" value="UniProtKB-EC"/>
</dbReference>
<dbReference type="RefSeq" id="WP_142659868.1">
    <property type="nucleotide sequence ID" value="NZ_CABFVA020000041.1"/>
</dbReference>
<name>A0A5E6M951_9BACT</name>
<dbReference type="GO" id="GO:0006207">
    <property type="term" value="P:'de novo' pyrimidine nucleobase biosynthetic process"/>
    <property type="evidence" value="ECO:0007669"/>
    <property type="project" value="TreeGrafter"/>
</dbReference>
<dbReference type="Pfam" id="PF01180">
    <property type="entry name" value="DHO_dh"/>
    <property type="match status" value="1"/>
</dbReference>
<dbReference type="AlphaFoldDB" id="A0A5E6M951"/>
<dbReference type="Proteomes" id="UP000334923">
    <property type="component" value="Unassembled WGS sequence"/>
</dbReference>
<dbReference type="PANTHER" id="PTHR48109:SF3">
    <property type="entry name" value="SLL0744 PROTEIN"/>
    <property type="match status" value="1"/>
</dbReference>
<keyword evidence="3" id="KW-0285">Flavoprotein</keyword>
<keyword evidence="5" id="KW-0665">Pyrimidine biosynthesis</keyword>
<dbReference type="GO" id="GO:0044205">
    <property type="term" value="P:'de novo' UMP biosynthetic process"/>
    <property type="evidence" value="ECO:0007669"/>
    <property type="project" value="UniProtKB-UniPathway"/>
</dbReference>
<dbReference type="OrthoDB" id="9794954at2"/>
<dbReference type="Gene3D" id="3.20.20.70">
    <property type="entry name" value="Aldolase class I"/>
    <property type="match status" value="1"/>
</dbReference>
<proteinExistence type="predicted"/>
<sequence length="341" mass="37792">MNLVTRYMGLSLQSPLIASASPLTGELDAIRRLEDAEAGAVVLPSIFEEQIRAEQDRWERLTAAGTDSFPEALTYFPEPSSYRVGPERYLELIREAVRAVDIPILASLNGVTSEGWISYAKGIEEAGADGLELNIYFFPTDLEEDGEAVEERYLQIVRAVSSQVSIPLAVKLLPAFSSLGNMARRMVEAGAQALVLFNRFYQPRIDIAQLRLVDDLVLSSRGETRLPLFWIQLLRGRLNASLAASSGVESEQEVIQYLLAGADVVMTTSALLRDGIPRMKRLVEGLRDWLDRHGFASADAIRGLLSRERLAKAGPGARARYIDILQRYPAARSEELVCRLL</sequence>
<dbReference type="NCBIfam" id="NF005741">
    <property type="entry name" value="PRK07565.1"/>
    <property type="match status" value="1"/>
</dbReference>
<evidence type="ECO:0000256" key="2">
    <source>
        <dbReference type="ARBA" id="ARBA00004725"/>
    </source>
</evidence>
<dbReference type="InterPro" id="IPR005720">
    <property type="entry name" value="Dihydroorotate_DH_cat"/>
</dbReference>
<evidence type="ECO:0000313" key="9">
    <source>
        <dbReference type="Proteomes" id="UP000334923"/>
    </source>
</evidence>
<keyword evidence="9" id="KW-1185">Reference proteome</keyword>
<protein>
    <submittedName>
        <fullName evidence="8">Partial dihydroorotate dehydrogenase (Fumarate)</fullName>
        <ecNumber evidence="8">1.3.98.1</ecNumber>
    </submittedName>
</protein>
<evidence type="ECO:0000256" key="5">
    <source>
        <dbReference type="ARBA" id="ARBA00022975"/>
    </source>
</evidence>
<dbReference type="UniPathway" id="UPA00070"/>
<keyword evidence="6 8" id="KW-0560">Oxidoreductase</keyword>
<evidence type="ECO:0000256" key="6">
    <source>
        <dbReference type="ARBA" id="ARBA00023002"/>
    </source>
</evidence>
<evidence type="ECO:0000256" key="4">
    <source>
        <dbReference type="ARBA" id="ARBA00022643"/>
    </source>
</evidence>
<reference evidence="8 9" key="1">
    <citation type="submission" date="2019-09" db="EMBL/GenBank/DDBJ databases">
        <authorList>
            <person name="Cremers G."/>
        </authorList>
    </citation>
    <scope>NUCLEOTIDE SEQUENCE [LARGE SCALE GENOMIC DNA]</scope>
    <source>
        <strain evidence="8">4A</strain>
    </source>
</reference>